<feature type="transmembrane region" description="Helical" evidence="8">
    <location>
        <begin position="6"/>
        <end position="23"/>
    </location>
</feature>
<comment type="cofactor">
    <cofactor evidence="7">
        <name>Mg(2+)</name>
        <dbReference type="ChEBI" id="CHEBI:18420"/>
    </cofactor>
</comment>
<protein>
    <submittedName>
        <fullName evidence="9">Glycosyl transferase</fullName>
    </submittedName>
</protein>
<gene>
    <name evidence="9" type="ORF">ED208_12105</name>
</gene>
<evidence type="ECO:0000313" key="10">
    <source>
        <dbReference type="Proteomes" id="UP000282106"/>
    </source>
</evidence>
<evidence type="ECO:0000256" key="3">
    <source>
        <dbReference type="ARBA" id="ARBA00022679"/>
    </source>
</evidence>
<dbReference type="GO" id="GO:0005886">
    <property type="term" value="C:plasma membrane"/>
    <property type="evidence" value="ECO:0007669"/>
    <property type="project" value="UniProtKB-SubCell"/>
</dbReference>
<feature type="transmembrane region" description="Helical" evidence="8">
    <location>
        <begin position="132"/>
        <end position="152"/>
    </location>
</feature>
<keyword evidence="7" id="KW-0479">Metal-binding</keyword>
<dbReference type="PANTHER" id="PTHR22926">
    <property type="entry name" value="PHOSPHO-N-ACETYLMURAMOYL-PENTAPEPTIDE-TRANSFERASE"/>
    <property type="match status" value="1"/>
</dbReference>
<dbReference type="EMBL" id="RJVO01000005">
    <property type="protein sequence ID" value="ROH89144.1"/>
    <property type="molecule type" value="Genomic_DNA"/>
</dbReference>
<dbReference type="AlphaFoldDB" id="A0A3N0V953"/>
<evidence type="ECO:0000256" key="7">
    <source>
        <dbReference type="PIRSR" id="PIRSR600715-1"/>
    </source>
</evidence>
<comment type="caution">
    <text evidence="9">The sequence shown here is derived from an EMBL/GenBank/DDBJ whole genome shotgun (WGS) entry which is preliminary data.</text>
</comment>
<dbReference type="InParanoid" id="A0A3N0V953"/>
<keyword evidence="3 9" id="KW-0808">Transferase</keyword>
<feature type="transmembrane region" description="Helical" evidence="8">
    <location>
        <begin position="240"/>
        <end position="261"/>
    </location>
</feature>
<feature type="transmembrane region" description="Helical" evidence="8">
    <location>
        <begin position="187"/>
        <end position="205"/>
    </location>
</feature>
<feature type="transmembrane region" description="Helical" evidence="8">
    <location>
        <begin position="99"/>
        <end position="117"/>
    </location>
</feature>
<evidence type="ECO:0000256" key="2">
    <source>
        <dbReference type="ARBA" id="ARBA00022475"/>
    </source>
</evidence>
<dbReference type="GO" id="GO:0071555">
    <property type="term" value="P:cell wall organization"/>
    <property type="evidence" value="ECO:0007669"/>
    <property type="project" value="TreeGrafter"/>
</dbReference>
<dbReference type="GO" id="GO:0016780">
    <property type="term" value="F:phosphotransferase activity, for other substituted phosphate groups"/>
    <property type="evidence" value="ECO:0007669"/>
    <property type="project" value="InterPro"/>
</dbReference>
<feature type="binding site" evidence="7">
    <location>
        <position position="156"/>
    </location>
    <ligand>
        <name>Mg(2+)</name>
        <dbReference type="ChEBI" id="CHEBI:18420"/>
    </ligand>
</feature>
<feature type="transmembrane region" description="Helical" evidence="8">
    <location>
        <begin position="164"/>
        <end position="181"/>
    </location>
</feature>
<dbReference type="GO" id="GO:0044038">
    <property type="term" value="P:cell wall macromolecule biosynthetic process"/>
    <property type="evidence" value="ECO:0007669"/>
    <property type="project" value="TreeGrafter"/>
</dbReference>
<evidence type="ECO:0000256" key="5">
    <source>
        <dbReference type="ARBA" id="ARBA00022989"/>
    </source>
</evidence>
<keyword evidence="7" id="KW-0460">Magnesium</keyword>
<keyword evidence="5 8" id="KW-1133">Transmembrane helix</keyword>
<dbReference type="GO" id="GO:0009103">
    <property type="term" value="P:lipopolysaccharide biosynthetic process"/>
    <property type="evidence" value="ECO:0007669"/>
    <property type="project" value="TreeGrafter"/>
</dbReference>
<feature type="transmembrane region" description="Helical" evidence="8">
    <location>
        <begin position="217"/>
        <end position="234"/>
    </location>
</feature>
<dbReference type="RefSeq" id="WP_123212166.1">
    <property type="nucleotide sequence ID" value="NZ_RJVO01000005.1"/>
</dbReference>
<comment type="subcellular location">
    <subcellularLocation>
        <location evidence="1">Cell membrane</location>
        <topology evidence="1">Multi-pass membrane protein</topology>
    </subcellularLocation>
</comment>
<dbReference type="CDD" id="cd06912">
    <property type="entry name" value="GT_MraY_like"/>
    <property type="match status" value="1"/>
</dbReference>
<organism evidence="9 10">
    <name type="scientific">Stagnimonas aquatica</name>
    <dbReference type="NCBI Taxonomy" id="2689987"/>
    <lineage>
        <taxon>Bacteria</taxon>
        <taxon>Pseudomonadati</taxon>
        <taxon>Pseudomonadota</taxon>
        <taxon>Gammaproteobacteria</taxon>
        <taxon>Nevskiales</taxon>
        <taxon>Nevskiaceae</taxon>
        <taxon>Stagnimonas</taxon>
    </lineage>
</organism>
<reference evidence="9 10" key="1">
    <citation type="submission" date="2018-10" db="EMBL/GenBank/DDBJ databases">
        <authorList>
            <person name="Chen W.-M."/>
        </authorList>
    </citation>
    <scope>NUCLEOTIDE SEQUENCE [LARGE SCALE GENOMIC DNA]</scope>
    <source>
        <strain evidence="9 10">THS-13</strain>
    </source>
</reference>
<keyword evidence="10" id="KW-1185">Reference proteome</keyword>
<evidence type="ECO:0000313" key="9">
    <source>
        <dbReference type="EMBL" id="ROH89144.1"/>
    </source>
</evidence>
<evidence type="ECO:0000256" key="1">
    <source>
        <dbReference type="ARBA" id="ARBA00004651"/>
    </source>
</evidence>
<name>A0A3N0V953_9GAMM</name>
<keyword evidence="6 8" id="KW-0472">Membrane</keyword>
<keyword evidence="4 8" id="KW-0812">Transmembrane</keyword>
<accession>A0A3N0V953</accession>
<feature type="transmembrane region" description="Helical" evidence="8">
    <location>
        <begin position="43"/>
        <end position="67"/>
    </location>
</feature>
<dbReference type="GO" id="GO:0046872">
    <property type="term" value="F:metal ion binding"/>
    <property type="evidence" value="ECO:0007669"/>
    <property type="project" value="UniProtKB-KW"/>
</dbReference>
<feature type="binding site" evidence="7">
    <location>
        <position position="216"/>
    </location>
    <ligand>
        <name>Mg(2+)</name>
        <dbReference type="ChEBI" id="CHEBI:18420"/>
    </ligand>
</feature>
<dbReference type="InterPro" id="IPR000715">
    <property type="entry name" value="Glycosyl_transferase_4"/>
</dbReference>
<dbReference type="Pfam" id="PF00953">
    <property type="entry name" value="Glycos_transf_4"/>
    <property type="match status" value="1"/>
</dbReference>
<sequence length="380" mass="41942">MLAYIVLGSLTSFWFTWLTILLAHHHQVGSDEASGVQKFHDHWVPRLGGVPVFVAFVTTLLLAAWLSNSQVDASVRLLACTLPAFGIGLLEDVTRRAGVSPRLLFTMIAAAIGWWLLDGRLQRLDLPLVDELLLAFPLAAFALTLFAAGGVAHAVNIIDGYNGLSGFVIAAAFAGMALVAWQVGDAFVLRVSVLAVISVAGFLAWNFPYGRIFLGDSGAYFLGFLFAEMAILLVYRNPGVSAWCPMLLMVYPVWETVFSMIRRGSEGGLHRMGQPDALHLHQLVYRRLMKRYIGSRDPQHRILRNSLTSVYLWVLALMSIVPAVLFWDQPVTLMLFAVLFVVSYGVLYTGIVRFRVPRWMVAAPLDPARTLRSAPAAANR</sequence>
<proteinExistence type="predicted"/>
<evidence type="ECO:0000256" key="4">
    <source>
        <dbReference type="ARBA" id="ARBA00022692"/>
    </source>
</evidence>
<dbReference type="PANTHER" id="PTHR22926:SF3">
    <property type="entry name" value="UNDECAPRENYL-PHOSPHATE ALPHA-N-ACETYLGLUCOSAMINYL 1-PHOSPHATE TRANSFERASE"/>
    <property type="match status" value="1"/>
</dbReference>
<dbReference type="FunCoup" id="A0A3N0V953">
    <property type="interactions" value="278"/>
</dbReference>
<keyword evidence="2" id="KW-1003">Cell membrane</keyword>
<dbReference type="Proteomes" id="UP000282106">
    <property type="component" value="Unassembled WGS sequence"/>
</dbReference>
<evidence type="ECO:0000256" key="6">
    <source>
        <dbReference type="ARBA" id="ARBA00023136"/>
    </source>
</evidence>
<evidence type="ECO:0000256" key="8">
    <source>
        <dbReference type="SAM" id="Phobius"/>
    </source>
</evidence>
<feature type="transmembrane region" description="Helical" evidence="8">
    <location>
        <begin position="333"/>
        <end position="351"/>
    </location>
</feature>
<feature type="transmembrane region" description="Helical" evidence="8">
    <location>
        <begin position="310"/>
        <end position="327"/>
    </location>
</feature>